<proteinExistence type="predicted"/>
<dbReference type="Proteomes" id="UP000305674">
    <property type="component" value="Unassembled WGS sequence"/>
</dbReference>
<feature type="signal peptide" evidence="1">
    <location>
        <begin position="1"/>
        <end position="25"/>
    </location>
</feature>
<dbReference type="Gene3D" id="3.20.20.140">
    <property type="entry name" value="Metal-dependent hydrolases"/>
    <property type="match status" value="1"/>
</dbReference>
<feature type="domain" description="Amidohydrolase-related" evidence="2">
    <location>
        <begin position="82"/>
        <end position="220"/>
    </location>
</feature>
<dbReference type="Gene3D" id="2.30.40.10">
    <property type="entry name" value="Urease, subunit C, domain 1"/>
    <property type="match status" value="1"/>
</dbReference>
<reference evidence="3 4" key="1">
    <citation type="submission" date="2019-04" db="EMBL/GenBank/DDBJ databases">
        <authorList>
            <person name="Hwang J.C."/>
        </authorList>
    </citation>
    <scope>NUCLEOTIDE SEQUENCE [LARGE SCALE GENOMIC DNA]</scope>
    <source>
        <strain evidence="3 4">IMCC35001</strain>
    </source>
</reference>
<dbReference type="InterPro" id="IPR006680">
    <property type="entry name" value="Amidohydro-rel"/>
</dbReference>
<evidence type="ECO:0000313" key="3">
    <source>
        <dbReference type="EMBL" id="TKB46493.1"/>
    </source>
</evidence>
<dbReference type="PANTHER" id="PTHR43135">
    <property type="entry name" value="ALPHA-D-RIBOSE 1-METHYLPHOSPHONATE 5-TRIPHOSPHATE DIPHOSPHATASE"/>
    <property type="match status" value="1"/>
</dbReference>
<feature type="chain" id="PRO_5020229347" description="Amidohydrolase-related domain-containing protein" evidence="1">
    <location>
        <begin position="26"/>
        <end position="223"/>
    </location>
</feature>
<organism evidence="3 4">
    <name type="scientific">Ferrimonas sediminicola</name>
    <dbReference type="NCBI Taxonomy" id="2569538"/>
    <lineage>
        <taxon>Bacteria</taxon>
        <taxon>Pseudomonadati</taxon>
        <taxon>Pseudomonadota</taxon>
        <taxon>Gammaproteobacteria</taxon>
        <taxon>Alteromonadales</taxon>
        <taxon>Ferrimonadaceae</taxon>
        <taxon>Ferrimonas</taxon>
    </lineage>
</organism>
<dbReference type="InterPro" id="IPR051781">
    <property type="entry name" value="Metallo-dep_Hydrolase"/>
</dbReference>
<accession>A0A4U1B7B4</accession>
<protein>
    <recommendedName>
        <fullName evidence="2">Amidohydrolase-related domain-containing protein</fullName>
    </recommendedName>
</protein>
<dbReference type="GO" id="GO:0016810">
    <property type="term" value="F:hydrolase activity, acting on carbon-nitrogen (but not peptide) bonds"/>
    <property type="evidence" value="ECO:0007669"/>
    <property type="project" value="InterPro"/>
</dbReference>
<comment type="caution">
    <text evidence="3">The sequence shown here is derived from an EMBL/GenBank/DDBJ whole genome shotgun (WGS) entry which is preliminary data.</text>
</comment>
<dbReference type="InterPro" id="IPR032466">
    <property type="entry name" value="Metal_Hydrolase"/>
</dbReference>
<dbReference type="EMBL" id="SWCI01000020">
    <property type="protein sequence ID" value="TKB46493.1"/>
    <property type="molecule type" value="Genomic_DNA"/>
</dbReference>
<evidence type="ECO:0000259" key="2">
    <source>
        <dbReference type="Pfam" id="PF01979"/>
    </source>
</evidence>
<name>A0A4U1B7B4_9GAMM</name>
<dbReference type="Pfam" id="PF01979">
    <property type="entry name" value="Amidohydro_1"/>
    <property type="match status" value="1"/>
</dbReference>
<dbReference type="AlphaFoldDB" id="A0A4U1B7B4"/>
<dbReference type="RefSeq" id="WP_136854608.1">
    <property type="nucleotide sequence ID" value="NZ_SWCI01000020.1"/>
</dbReference>
<sequence length="223" mass="23579">MRKLSLKSVTAAFVVAVSFALPAVAQDASGPILFTNVNVFDGVNADLIMNANVVVTGNKITSVSKEPLAVAGGTVIDGGGRTLMPGLTDCHWHNMAAYMGSDVFTAGLGRLNLVAAHEAEKTLMRGFTSVRDPGGPVFELKESIDEGLFPGPRIYAAGAMISQTSGHADFRRPIDLPQSYSRDLTPLEVMASVSIADGRAQVMQRVRENLMRGAAFIKLMGGV</sequence>
<dbReference type="InterPro" id="IPR011059">
    <property type="entry name" value="Metal-dep_hydrolase_composite"/>
</dbReference>
<keyword evidence="1" id="KW-0732">Signal</keyword>
<dbReference type="SUPFAM" id="SSF51338">
    <property type="entry name" value="Composite domain of metallo-dependent hydrolases"/>
    <property type="match status" value="1"/>
</dbReference>
<dbReference type="SUPFAM" id="SSF51556">
    <property type="entry name" value="Metallo-dependent hydrolases"/>
    <property type="match status" value="1"/>
</dbReference>
<gene>
    <name evidence="3" type="ORF">FCL40_17735</name>
</gene>
<evidence type="ECO:0000256" key="1">
    <source>
        <dbReference type="SAM" id="SignalP"/>
    </source>
</evidence>
<keyword evidence="4" id="KW-1185">Reference proteome</keyword>
<dbReference type="PANTHER" id="PTHR43135:SF3">
    <property type="entry name" value="ALPHA-D-RIBOSE 1-METHYLPHOSPHONATE 5-TRIPHOSPHATE DIPHOSPHATASE"/>
    <property type="match status" value="1"/>
</dbReference>
<evidence type="ECO:0000313" key="4">
    <source>
        <dbReference type="Proteomes" id="UP000305674"/>
    </source>
</evidence>
<dbReference type="OrthoDB" id="9776455at2"/>